<dbReference type="Gramene" id="Kaladp0095s0490.1.v1.1">
    <property type="protein sequence ID" value="Kaladp0095s0490.1.v1.1"/>
    <property type="gene ID" value="Kaladp0095s0490.v1.1"/>
</dbReference>
<keyword evidence="1" id="KW-0812">Transmembrane</keyword>
<keyword evidence="1" id="KW-1133">Transmembrane helix</keyword>
<dbReference type="Proteomes" id="UP000594263">
    <property type="component" value="Unplaced"/>
</dbReference>
<reference evidence="2" key="1">
    <citation type="submission" date="2021-01" db="UniProtKB">
        <authorList>
            <consortium name="EnsemblPlants"/>
        </authorList>
    </citation>
    <scope>IDENTIFICATION</scope>
</reference>
<dbReference type="AlphaFoldDB" id="A0A7N0V1E9"/>
<keyword evidence="3" id="KW-1185">Reference proteome</keyword>
<accession>A0A7N0V1E9</accession>
<dbReference type="EnsemblPlants" id="Kaladp0095s0490.1.v1.1">
    <property type="protein sequence ID" value="Kaladp0095s0490.1.v1.1"/>
    <property type="gene ID" value="Kaladp0095s0490.v1.1"/>
</dbReference>
<feature type="transmembrane region" description="Helical" evidence="1">
    <location>
        <begin position="90"/>
        <end position="112"/>
    </location>
</feature>
<name>A0A7N0V1E9_KALFE</name>
<organism evidence="2 3">
    <name type="scientific">Kalanchoe fedtschenkoi</name>
    <name type="common">Lavender scallops</name>
    <name type="synonym">South American air plant</name>
    <dbReference type="NCBI Taxonomy" id="63787"/>
    <lineage>
        <taxon>Eukaryota</taxon>
        <taxon>Viridiplantae</taxon>
        <taxon>Streptophyta</taxon>
        <taxon>Embryophyta</taxon>
        <taxon>Tracheophyta</taxon>
        <taxon>Spermatophyta</taxon>
        <taxon>Magnoliopsida</taxon>
        <taxon>eudicotyledons</taxon>
        <taxon>Gunneridae</taxon>
        <taxon>Pentapetalae</taxon>
        <taxon>Saxifragales</taxon>
        <taxon>Crassulaceae</taxon>
        <taxon>Kalanchoe</taxon>
    </lineage>
</organism>
<feature type="transmembrane region" description="Helical" evidence="1">
    <location>
        <begin position="56"/>
        <end position="78"/>
    </location>
</feature>
<dbReference type="PANTHER" id="PTHR46225:SF2">
    <property type="entry name" value="C3H4 TYPE ZINC FINGER PROTEIN"/>
    <property type="match status" value="1"/>
</dbReference>
<sequence length="151" mass="16135">MEQQAEAGGARASTCRPWCRSALDSGLRTFVEVTLVACLVVLVLSKHEKPRVPLRLYVVGYLCGCVSYFISAMFRCYIAGGPLGRPGAALWWFDILLACFFLAWVVPGCVLVSKAGSDSSDTPLLFGSSLVAVISSGINGALELTIRCIAI</sequence>
<proteinExistence type="predicted"/>
<evidence type="ECO:0000256" key="1">
    <source>
        <dbReference type="SAM" id="Phobius"/>
    </source>
</evidence>
<protein>
    <submittedName>
        <fullName evidence="2">Uncharacterized protein</fullName>
    </submittedName>
</protein>
<evidence type="ECO:0000313" key="2">
    <source>
        <dbReference type="EnsemblPlants" id="Kaladp0095s0490.1.v1.1"/>
    </source>
</evidence>
<feature type="transmembrane region" description="Helical" evidence="1">
    <location>
        <begin position="124"/>
        <end position="142"/>
    </location>
</feature>
<feature type="transmembrane region" description="Helical" evidence="1">
    <location>
        <begin position="26"/>
        <end position="44"/>
    </location>
</feature>
<keyword evidence="1" id="KW-0472">Membrane</keyword>
<dbReference type="PANTHER" id="PTHR46225">
    <property type="entry name" value="C3H4 TYPE ZINC FINGER PROTEIN"/>
    <property type="match status" value="1"/>
</dbReference>
<evidence type="ECO:0000313" key="3">
    <source>
        <dbReference type="Proteomes" id="UP000594263"/>
    </source>
</evidence>